<dbReference type="InterPro" id="IPR006656">
    <property type="entry name" value="Mopterin_OxRdtase"/>
</dbReference>
<dbReference type="PROSITE" id="PS51318">
    <property type="entry name" value="TAT"/>
    <property type="match status" value="1"/>
</dbReference>
<dbReference type="InterPro" id="IPR050612">
    <property type="entry name" value="Prok_Mopterin_Oxidored"/>
</dbReference>
<evidence type="ECO:0000313" key="5">
    <source>
        <dbReference type="EMBL" id="SVA14693.1"/>
    </source>
</evidence>
<dbReference type="Gene3D" id="3.40.228.10">
    <property type="entry name" value="Dimethylsulfoxide Reductase, domain 2"/>
    <property type="match status" value="1"/>
</dbReference>
<keyword evidence="1" id="KW-0479">Metal-binding</keyword>
<dbReference type="Gene3D" id="3.40.50.740">
    <property type="match status" value="1"/>
</dbReference>
<dbReference type="AlphaFoldDB" id="A0A381TL06"/>
<feature type="non-terminal residue" evidence="5">
    <location>
        <position position="701"/>
    </location>
</feature>
<dbReference type="EMBL" id="UINC01004490">
    <property type="protein sequence ID" value="SVA14693.1"/>
    <property type="molecule type" value="Genomic_DNA"/>
</dbReference>
<dbReference type="InterPro" id="IPR006963">
    <property type="entry name" value="Mopterin_OxRdtase_4Fe-4S_dom"/>
</dbReference>
<dbReference type="GO" id="GO:0016491">
    <property type="term" value="F:oxidoreductase activity"/>
    <property type="evidence" value="ECO:0007669"/>
    <property type="project" value="InterPro"/>
</dbReference>
<dbReference type="SUPFAM" id="SSF53706">
    <property type="entry name" value="Formate dehydrogenase/DMSO reductase, domains 1-3"/>
    <property type="match status" value="1"/>
</dbReference>
<keyword evidence="2" id="KW-0408">Iron</keyword>
<feature type="domain" description="4Fe-4S Mo/W bis-MGD-type" evidence="4">
    <location>
        <begin position="62"/>
        <end position="131"/>
    </location>
</feature>
<dbReference type="GO" id="GO:0046872">
    <property type="term" value="F:metal ion binding"/>
    <property type="evidence" value="ECO:0007669"/>
    <property type="project" value="UniProtKB-KW"/>
</dbReference>
<evidence type="ECO:0000256" key="1">
    <source>
        <dbReference type="ARBA" id="ARBA00022723"/>
    </source>
</evidence>
<protein>
    <recommendedName>
        <fullName evidence="4">4Fe-4S Mo/W bis-MGD-type domain-containing protein</fullName>
    </recommendedName>
</protein>
<dbReference type="Pfam" id="PF00384">
    <property type="entry name" value="Molybdopterin"/>
    <property type="match status" value="1"/>
</dbReference>
<accession>A0A381TL06</accession>
<reference evidence="5" key="1">
    <citation type="submission" date="2018-05" db="EMBL/GenBank/DDBJ databases">
        <authorList>
            <person name="Lanie J.A."/>
            <person name="Ng W.-L."/>
            <person name="Kazmierczak K.M."/>
            <person name="Andrzejewski T.M."/>
            <person name="Davidsen T.M."/>
            <person name="Wayne K.J."/>
            <person name="Tettelin H."/>
            <person name="Glass J.I."/>
            <person name="Rusch D."/>
            <person name="Podicherti R."/>
            <person name="Tsui H.-C.T."/>
            <person name="Winkler M.E."/>
        </authorList>
    </citation>
    <scope>NUCLEOTIDE SEQUENCE</scope>
</reference>
<gene>
    <name evidence="5" type="ORF">METZ01_LOCUS67547</name>
</gene>
<dbReference type="PANTHER" id="PTHR43742">
    <property type="entry name" value="TRIMETHYLAMINE-N-OXIDE REDUCTASE"/>
    <property type="match status" value="1"/>
</dbReference>
<keyword evidence="3" id="KW-0411">Iron-sulfur</keyword>
<dbReference type="InterPro" id="IPR006311">
    <property type="entry name" value="TAT_signal"/>
</dbReference>
<dbReference type="PROSITE" id="PS51669">
    <property type="entry name" value="4FE4S_MOW_BIS_MGD"/>
    <property type="match status" value="1"/>
</dbReference>
<evidence type="ECO:0000259" key="4">
    <source>
        <dbReference type="PROSITE" id="PS51669"/>
    </source>
</evidence>
<dbReference type="Gene3D" id="3.40.50.12440">
    <property type="match status" value="1"/>
</dbReference>
<evidence type="ECO:0000256" key="2">
    <source>
        <dbReference type="ARBA" id="ARBA00023004"/>
    </source>
</evidence>
<dbReference type="GO" id="GO:0051536">
    <property type="term" value="F:iron-sulfur cluster binding"/>
    <property type="evidence" value="ECO:0007669"/>
    <property type="project" value="UniProtKB-KW"/>
</dbReference>
<proteinExistence type="predicted"/>
<dbReference type="InterPro" id="IPR019546">
    <property type="entry name" value="TAT_signal_bac_arc"/>
</dbReference>
<sequence length="701" mass="78704">MASGLSRRDFLKLTGASVAAIGVAIATPRLGFLTTSTAIDNPLMFYPNRNWESVYRDQHQVDSVFKFVCAPNDTHNCRLEASIRNGVITRIEQPYDIGSYQDLDGNHATANWNPRGCLKGLAYSRRVYSHSRIKHPVVRSGWKQWADDGFPRAADGVADRKYFKRGEDEWVELSWDEIAEYVAMGMENVATTYSGESGAQMLRDQGYPEEMLETLKDEDGDYAGIRTFKLRGGMGFLGATRLMGMYRFGNMLSLLDDNLREKGAEKSLGTRGFDNYAWHTDLPPGHPMVHGTQTFDQEFNDFWNSDLIVMTGLNLVSNKMADPIWWQSLIERNGKIVVVSPEYNASSPKSDYWVQIRAGSDSALNLGIAGLIMREETYKDDFVKKFTDYPVVIRTDTLKVLRAEDVPGIAMVDPGDTWLDEHGEVVQEMDEELKTSSVMVMKDGTPIGFDRNAVGDYLETGLASNGYTLDDIDLNWSGTVATSDGSINTRTTFNLYIELTEEYTLANTSKLTDIPEETIRKLTDDIVKAKNVGFLTGMGSNMYFHNDLINRAQYLVATLTGNVGKPGGNVGSYAGNYKAPVFNGLPSYIAEDPFDQTMDPTVDGRDIKKRMKLVFESVHFWDHGDKPLIIDTPKEGRVVVTGESHMPSPSKVVWTANANLLGVAKWHYNQIANVQPKQEMWMVQDYEWNMNCEYADFVFPV</sequence>
<dbReference type="NCBIfam" id="TIGR01409">
    <property type="entry name" value="TAT_signal_seq"/>
    <property type="match status" value="1"/>
</dbReference>
<name>A0A381TL06_9ZZZZ</name>
<organism evidence="5">
    <name type="scientific">marine metagenome</name>
    <dbReference type="NCBI Taxonomy" id="408172"/>
    <lineage>
        <taxon>unclassified sequences</taxon>
        <taxon>metagenomes</taxon>
        <taxon>ecological metagenomes</taxon>
    </lineage>
</organism>
<dbReference type="PANTHER" id="PTHR43742:SF6">
    <property type="entry name" value="OXIDOREDUCTASE YYAE-RELATED"/>
    <property type="match status" value="1"/>
</dbReference>
<evidence type="ECO:0000256" key="3">
    <source>
        <dbReference type="ARBA" id="ARBA00023014"/>
    </source>
</evidence>